<evidence type="ECO:0000256" key="3">
    <source>
        <dbReference type="ARBA" id="ARBA00022490"/>
    </source>
</evidence>
<dbReference type="GO" id="GO:0001664">
    <property type="term" value="F:G protein-coupled receptor binding"/>
    <property type="evidence" value="ECO:0007669"/>
    <property type="project" value="TreeGrafter"/>
</dbReference>
<dbReference type="InterPro" id="IPR014756">
    <property type="entry name" value="Ig_E-set"/>
</dbReference>
<dbReference type="GO" id="GO:0070374">
    <property type="term" value="P:positive regulation of ERK1 and ERK2 cascade"/>
    <property type="evidence" value="ECO:0007669"/>
    <property type="project" value="TreeGrafter"/>
</dbReference>
<dbReference type="PANTHER" id="PTHR11792">
    <property type="entry name" value="ARRESTIN"/>
    <property type="match status" value="1"/>
</dbReference>
<keyword evidence="7" id="KW-1185">Reference proteome</keyword>
<dbReference type="GO" id="GO:0007165">
    <property type="term" value="P:signal transduction"/>
    <property type="evidence" value="ECO:0007669"/>
    <property type="project" value="InterPro"/>
</dbReference>
<feature type="domain" description="Arrestin C-terminal-like" evidence="5">
    <location>
        <begin position="112"/>
        <end position="221"/>
    </location>
</feature>
<name>A0A212DHR1_CEREH</name>
<dbReference type="GO" id="GO:0002031">
    <property type="term" value="P:G protein-coupled receptor internalization"/>
    <property type="evidence" value="ECO:0007669"/>
    <property type="project" value="TreeGrafter"/>
</dbReference>
<dbReference type="AlphaFoldDB" id="A0A212DHR1"/>
<dbReference type="Proteomes" id="UP000242450">
    <property type="component" value="Chromosome 1"/>
</dbReference>
<evidence type="ECO:0000259" key="5">
    <source>
        <dbReference type="SMART" id="SM01017"/>
    </source>
</evidence>
<dbReference type="GO" id="GO:0005829">
    <property type="term" value="C:cytosol"/>
    <property type="evidence" value="ECO:0007669"/>
    <property type="project" value="TreeGrafter"/>
</dbReference>
<evidence type="ECO:0000256" key="2">
    <source>
        <dbReference type="ARBA" id="ARBA00005298"/>
    </source>
</evidence>
<feature type="region of interest" description="Disordered" evidence="4">
    <location>
        <begin position="260"/>
        <end position="281"/>
    </location>
</feature>
<sequence length="281" mass="31571">MREAAPHRLNAGLLVRLGGRGRGTDFPHPAASLNERVGRPCSAEPALSTEVSDPSPQACGVDYEVKAFCAENLEEKIHKRNSVRLVIRKVQYAPERPGPQPTAETTRQFLMSDKPLHLEASLDKEIYYHGEPISVNVHVTNNTNKTVKKIKISVRQYADICLFNTAQYKCPVAMEEAELREGANREILGIIVSYKVKVKLVVSRGGDVAVELPFTLMHPKPKEEPPHREEHETPVDTNLIELDTNDDDIVFEDFARQRLKGMKDDKEEEEDGTGSPRLNDR</sequence>
<dbReference type="EMBL" id="MKHE01000001">
    <property type="protein sequence ID" value="OWK17793.1"/>
    <property type="molecule type" value="Genomic_DNA"/>
</dbReference>
<dbReference type="InterPro" id="IPR014753">
    <property type="entry name" value="Arrestin_N"/>
</dbReference>
<gene>
    <name evidence="6" type="ORF">Celaphus_00009240</name>
</gene>
<dbReference type="Gene3D" id="2.60.40.640">
    <property type="match status" value="2"/>
</dbReference>
<feature type="compositionally biased region" description="Basic and acidic residues" evidence="4">
    <location>
        <begin position="220"/>
        <end position="234"/>
    </location>
</feature>
<dbReference type="InterPro" id="IPR014752">
    <property type="entry name" value="Arrestin-like_C"/>
</dbReference>
<dbReference type="SUPFAM" id="SSF81296">
    <property type="entry name" value="E set domains"/>
    <property type="match status" value="2"/>
</dbReference>
<dbReference type="GO" id="GO:0005634">
    <property type="term" value="C:nucleus"/>
    <property type="evidence" value="ECO:0007669"/>
    <property type="project" value="TreeGrafter"/>
</dbReference>
<evidence type="ECO:0000313" key="6">
    <source>
        <dbReference type="EMBL" id="OWK17793.1"/>
    </source>
</evidence>
<dbReference type="GO" id="GO:0045746">
    <property type="term" value="P:negative regulation of Notch signaling pathway"/>
    <property type="evidence" value="ECO:0007669"/>
    <property type="project" value="TreeGrafter"/>
</dbReference>
<dbReference type="OrthoDB" id="298939at2759"/>
<protein>
    <submittedName>
        <fullName evidence="6">ARRB1</fullName>
    </submittedName>
</protein>
<comment type="caution">
    <text evidence="6">The sequence shown here is derived from an EMBL/GenBank/DDBJ whole genome shotgun (WGS) entry which is preliminary data.</text>
</comment>
<dbReference type="PANTHER" id="PTHR11792:SF22">
    <property type="entry name" value="BETA-ARRESTIN-1"/>
    <property type="match status" value="1"/>
</dbReference>
<keyword evidence="3" id="KW-0963">Cytoplasm</keyword>
<dbReference type="GO" id="GO:0005886">
    <property type="term" value="C:plasma membrane"/>
    <property type="evidence" value="ECO:0007669"/>
    <property type="project" value="TreeGrafter"/>
</dbReference>
<reference evidence="6 7" key="1">
    <citation type="journal article" date="2018" name="Mol. Genet. Genomics">
        <title>The red deer Cervus elaphus genome CerEla1.0: sequencing, annotating, genes, and chromosomes.</title>
        <authorList>
            <person name="Bana N.A."/>
            <person name="Nyiri A."/>
            <person name="Nagy J."/>
            <person name="Frank K."/>
            <person name="Nagy T."/>
            <person name="Steger V."/>
            <person name="Schiller M."/>
            <person name="Lakatos P."/>
            <person name="Sugar L."/>
            <person name="Horn P."/>
            <person name="Barta E."/>
            <person name="Orosz L."/>
        </authorList>
    </citation>
    <scope>NUCLEOTIDE SEQUENCE [LARGE SCALE GENOMIC DNA]</scope>
    <source>
        <strain evidence="6">Hungarian</strain>
    </source>
</reference>
<evidence type="ECO:0000313" key="7">
    <source>
        <dbReference type="Proteomes" id="UP000242450"/>
    </source>
</evidence>
<proteinExistence type="inferred from homology"/>
<comment type="subcellular location">
    <subcellularLocation>
        <location evidence="1">Cytoplasm</location>
    </subcellularLocation>
</comment>
<dbReference type="GO" id="GO:0031410">
    <property type="term" value="C:cytoplasmic vesicle"/>
    <property type="evidence" value="ECO:0007669"/>
    <property type="project" value="TreeGrafter"/>
</dbReference>
<organism evidence="6 7">
    <name type="scientific">Cervus elaphus hippelaphus</name>
    <name type="common">European red deer</name>
    <dbReference type="NCBI Taxonomy" id="46360"/>
    <lineage>
        <taxon>Eukaryota</taxon>
        <taxon>Metazoa</taxon>
        <taxon>Chordata</taxon>
        <taxon>Craniata</taxon>
        <taxon>Vertebrata</taxon>
        <taxon>Euteleostomi</taxon>
        <taxon>Mammalia</taxon>
        <taxon>Eutheria</taxon>
        <taxon>Laurasiatheria</taxon>
        <taxon>Artiodactyla</taxon>
        <taxon>Ruminantia</taxon>
        <taxon>Pecora</taxon>
        <taxon>Cervidae</taxon>
        <taxon>Cervinae</taxon>
        <taxon>Cervus</taxon>
    </lineage>
</organism>
<dbReference type="InterPro" id="IPR000698">
    <property type="entry name" value="Arrestin"/>
</dbReference>
<feature type="region of interest" description="Disordered" evidence="4">
    <location>
        <begin position="217"/>
        <end position="238"/>
    </location>
</feature>
<evidence type="ECO:0000256" key="4">
    <source>
        <dbReference type="SAM" id="MobiDB-lite"/>
    </source>
</evidence>
<dbReference type="Pfam" id="PF02752">
    <property type="entry name" value="Arrestin_C"/>
    <property type="match status" value="1"/>
</dbReference>
<dbReference type="Gene3D" id="2.60.40.840">
    <property type="match status" value="1"/>
</dbReference>
<evidence type="ECO:0000256" key="1">
    <source>
        <dbReference type="ARBA" id="ARBA00004496"/>
    </source>
</evidence>
<comment type="similarity">
    <text evidence="2">Belongs to the arrestin family.</text>
</comment>
<dbReference type="InterPro" id="IPR011022">
    <property type="entry name" value="Arrestin_C-like"/>
</dbReference>
<dbReference type="SMART" id="SM01017">
    <property type="entry name" value="Arrestin_C"/>
    <property type="match status" value="1"/>
</dbReference>
<accession>A0A212DHR1</accession>